<protein>
    <submittedName>
        <fullName evidence="2">Diguanylate cyclase</fullName>
    </submittedName>
</protein>
<dbReference type="Pfam" id="PF00571">
    <property type="entry name" value="CBS"/>
    <property type="match status" value="1"/>
</dbReference>
<comment type="caution">
    <text evidence="2">The sequence shown here is derived from an EMBL/GenBank/DDBJ whole genome shotgun (WGS) entry which is preliminary data.</text>
</comment>
<dbReference type="Gene3D" id="3.10.580.10">
    <property type="entry name" value="CBS-domain"/>
    <property type="match status" value="1"/>
</dbReference>
<dbReference type="EMBL" id="SWBM01000001">
    <property type="protein sequence ID" value="TKC19235.1"/>
    <property type="molecule type" value="Genomic_DNA"/>
</dbReference>
<proteinExistence type="predicted"/>
<dbReference type="RefSeq" id="WP_136830147.1">
    <property type="nucleotide sequence ID" value="NZ_SWBM01000001.1"/>
</dbReference>
<keyword evidence="3" id="KW-1185">Reference proteome</keyword>
<dbReference type="GO" id="GO:0005886">
    <property type="term" value="C:plasma membrane"/>
    <property type="evidence" value="ECO:0007669"/>
    <property type="project" value="TreeGrafter"/>
</dbReference>
<dbReference type="InterPro" id="IPR029787">
    <property type="entry name" value="Nucleotide_cyclase"/>
</dbReference>
<dbReference type="InterPro" id="IPR000644">
    <property type="entry name" value="CBS_dom"/>
</dbReference>
<accession>A0A4U1D9K8</accession>
<dbReference type="OrthoDB" id="9813903at2"/>
<dbReference type="GO" id="GO:1902201">
    <property type="term" value="P:negative regulation of bacterial-type flagellum-dependent cell motility"/>
    <property type="evidence" value="ECO:0007669"/>
    <property type="project" value="TreeGrafter"/>
</dbReference>
<dbReference type="PANTHER" id="PTHR45138:SF25">
    <property type="entry name" value="GGDEF DOMAIN PROTEIN"/>
    <property type="match status" value="1"/>
</dbReference>
<evidence type="ECO:0000313" key="2">
    <source>
        <dbReference type="EMBL" id="TKC19235.1"/>
    </source>
</evidence>
<dbReference type="Pfam" id="PF00990">
    <property type="entry name" value="GGDEF"/>
    <property type="match status" value="1"/>
</dbReference>
<sequence>MYLAIGEIVEEIPIIAQSRRCEEIHNIFSLNATLDGVIVCEDERAVGLVMKTKFFQKLSTKYGFDLFMKRTIDLVMDVDFLVVESYLNVTEVSHLAMNRAAESMYDFVVVTKNGRYIGVVSIRDLLLKLSEIQIHIAKYSNPLTGLPGNYAIEEELNNLLATQQFSVFYFDINFFKFFNDTFGFKLGDELIKETARIISNTFISTTSPSFVGHIGGDDLIASIQDYDVDRLCIDILQQFDTYVKKYYSIEELSDGYIRGLNRNGIIENIPLVSLSIAVVQNKNMTISSVNELSTIAAKVKKQCKTIKTSAYILNEGRVSER</sequence>
<dbReference type="SUPFAM" id="SSF55073">
    <property type="entry name" value="Nucleotide cyclase"/>
    <property type="match status" value="1"/>
</dbReference>
<dbReference type="AlphaFoldDB" id="A0A4U1D9K8"/>
<dbReference type="Gene3D" id="3.30.70.270">
    <property type="match status" value="1"/>
</dbReference>
<dbReference type="GO" id="GO:0043709">
    <property type="term" value="P:cell adhesion involved in single-species biofilm formation"/>
    <property type="evidence" value="ECO:0007669"/>
    <property type="project" value="TreeGrafter"/>
</dbReference>
<dbReference type="SUPFAM" id="SSF54631">
    <property type="entry name" value="CBS-domain pair"/>
    <property type="match status" value="1"/>
</dbReference>
<feature type="domain" description="GGDEF" evidence="1">
    <location>
        <begin position="163"/>
        <end position="316"/>
    </location>
</feature>
<reference evidence="2 3" key="1">
    <citation type="journal article" date="2011" name="J. Microbiol.">
        <title>Bacillus kyonggiensis sp. nov., isolated from soil of a lettuce field.</title>
        <authorList>
            <person name="Dong K."/>
            <person name="Lee S."/>
        </authorList>
    </citation>
    <scope>NUCLEOTIDE SEQUENCE [LARGE SCALE GENOMIC DNA]</scope>
    <source>
        <strain evidence="2 3">NB22</strain>
    </source>
</reference>
<dbReference type="PANTHER" id="PTHR45138">
    <property type="entry name" value="REGULATORY COMPONENTS OF SENSORY TRANSDUCTION SYSTEM"/>
    <property type="match status" value="1"/>
</dbReference>
<name>A0A4U1D9K8_9BACI</name>
<dbReference type="GO" id="GO:0052621">
    <property type="term" value="F:diguanylate cyclase activity"/>
    <property type="evidence" value="ECO:0007669"/>
    <property type="project" value="TreeGrafter"/>
</dbReference>
<evidence type="ECO:0000313" key="3">
    <source>
        <dbReference type="Proteomes" id="UP000307756"/>
    </source>
</evidence>
<dbReference type="InterPro" id="IPR046342">
    <property type="entry name" value="CBS_dom_sf"/>
</dbReference>
<dbReference type="InterPro" id="IPR043128">
    <property type="entry name" value="Rev_trsase/Diguanyl_cyclase"/>
</dbReference>
<organism evidence="2 3">
    <name type="scientific">Robertmurraya kyonggiensis</name>
    <dbReference type="NCBI Taxonomy" id="1037680"/>
    <lineage>
        <taxon>Bacteria</taxon>
        <taxon>Bacillati</taxon>
        <taxon>Bacillota</taxon>
        <taxon>Bacilli</taxon>
        <taxon>Bacillales</taxon>
        <taxon>Bacillaceae</taxon>
        <taxon>Robertmurraya</taxon>
    </lineage>
</organism>
<dbReference type="NCBIfam" id="TIGR00254">
    <property type="entry name" value="GGDEF"/>
    <property type="match status" value="1"/>
</dbReference>
<evidence type="ECO:0000259" key="1">
    <source>
        <dbReference type="PROSITE" id="PS50887"/>
    </source>
</evidence>
<dbReference type="PROSITE" id="PS50887">
    <property type="entry name" value="GGDEF"/>
    <property type="match status" value="1"/>
</dbReference>
<dbReference type="InterPro" id="IPR000160">
    <property type="entry name" value="GGDEF_dom"/>
</dbReference>
<dbReference type="InterPro" id="IPR050469">
    <property type="entry name" value="Diguanylate_Cyclase"/>
</dbReference>
<dbReference type="SMART" id="SM00267">
    <property type="entry name" value="GGDEF"/>
    <property type="match status" value="1"/>
</dbReference>
<gene>
    <name evidence="2" type="ORF">FA727_06750</name>
</gene>
<dbReference type="Proteomes" id="UP000307756">
    <property type="component" value="Unassembled WGS sequence"/>
</dbReference>